<organism evidence="2">
    <name type="scientific">Myoviridae sp. ctbwh6</name>
    <dbReference type="NCBI Taxonomy" id="2827611"/>
    <lineage>
        <taxon>Viruses</taxon>
        <taxon>Duplodnaviria</taxon>
        <taxon>Heunggongvirae</taxon>
        <taxon>Uroviricota</taxon>
        <taxon>Caudoviricetes</taxon>
    </lineage>
</organism>
<feature type="coiled-coil region" evidence="1">
    <location>
        <begin position="11"/>
        <end position="47"/>
    </location>
</feature>
<sequence length="64" mass="7164">MGLKRVRVDSIKELKKQKSTAQLQQENEELKKKVTTLENDLDSTNLALCDVYEQLLAATSAGEV</sequence>
<evidence type="ECO:0000256" key="1">
    <source>
        <dbReference type="SAM" id="Coils"/>
    </source>
</evidence>
<dbReference type="EMBL" id="BK015852">
    <property type="protein sequence ID" value="DAD69573.1"/>
    <property type="molecule type" value="Genomic_DNA"/>
</dbReference>
<reference evidence="2" key="1">
    <citation type="journal article" date="2021" name="Proc. Natl. Acad. Sci. U.S.A.">
        <title>A Catalog of Tens of Thousands of Viruses from Human Metagenomes Reveals Hidden Associations with Chronic Diseases.</title>
        <authorList>
            <person name="Tisza M.J."/>
            <person name="Buck C.B."/>
        </authorList>
    </citation>
    <scope>NUCLEOTIDE SEQUENCE</scope>
    <source>
        <strain evidence="2">Ctbwh6</strain>
    </source>
</reference>
<proteinExistence type="predicted"/>
<accession>A0A8S5LHJ7</accession>
<protein>
    <submittedName>
        <fullName evidence="2">Uncharacterized protein</fullName>
    </submittedName>
</protein>
<name>A0A8S5LHJ7_9CAUD</name>
<evidence type="ECO:0000313" key="2">
    <source>
        <dbReference type="EMBL" id="DAD69573.1"/>
    </source>
</evidence>
<keyword evidence="1" id="KW-0175">Coiled coil</keyword>